<name>A0A0N9ZFU7_9RHOB</name>
<dbReference type="KEGG" id="cmar:IMCC12053_1430"/>
<evidence type="ECO:0000313" key="2">
    <source>
        <dbReference type="Proteomes" id="UP000064920"/>
    </source>
</evidence>
<dbReference type="OrthoDB" id="9795505at2"/>
<dbReference type="RefSeq" id="WP_062217179.1">
    <property type="nucleotide sequence ID" value="NZ_CP012023.1"/>
</dbReference>
<reference evidence="1 2" key="1">
    <citation type="submission" date="2015-05" db="EMBL/GenBank/DDBJ databases">
        <authorList>
            <person name="Wang D.B."/>
            <person name="Wang M."/>
        </authorList>
    </citation>
    <scope>NUCLEOTIDE SEQUENCE [LARGE SCALE GENOMIC DNA]</scope>
    <source>
        <strain evidence="1 2">IMCC 12053</strain>
    </source>
</reference>
<organism evidence="1 2">
    <name type="scientific">Celeribacter marinus</name>
    <dbReference type="NCBI Taxonomy" id="1397108"/>
    <lineage>
        <taxon>Bacteria</taxon>
        <taxon>Pseudomonadati</taxon>
        <taxon>Pseudomonadota</taxon>
        <taxon>Alphaproteobacteria</taxon>
        <taxon>Rhodobacterales</taxon>
        <taxon>Roseobacteraceae</taxon>
        <taxon>Celeribacter</taxon>
    </lineage>
</organism>
<evidence type="ECO:0000313" key="1">
    <source>
        <dbReference type="EMBL" id="ALI55377.1"/>
    </source>
</evidence>
<dbReference type="Proteomes" id="UP000064920">
    <property type="component" value="Chromosome"/>
</dbReference>
<keyword evidence="2" id="KW-1185">Reference proteome</keyword>
<dbReference type="STRING" id="1397108.IMCC12053_1430"/>
<dbReference type="EMBL" id="CP012023">
    <property type="protein sequence ID" value="ALI55377.1"/>
    <property type="molecule type" value="Genomic_DNA"/>
</dbReference>
<sequence>MNDTVEKLRENWRNLQAQLEQEAAQARERFRYSYQNGKVIFEDEARKRGRELKVRWSVFLRRARPWEIVTAPFIYALIIPFSLLDVFVTIYQAVCFPVYGIPKVDRKTHIAVDRQTLSYLNIMQKLNCVYCGYCNGLLAYVREVAGRTEYYWCPIKHARHLPDRHEQYQHFLEYGDGESWDEKFIAMKDKARACEGCDGCH</sequence>
<dbReference type="PATRIC" id="fig|1397108.4.peg.1463"/>
<dbReference type="AlphaFoldDB" id="A0A0N9ZFU7"/>
<protein>
    <submittedName>
        <fullName evidence="1">Uncharacterized protein</fullName>
    </submittedName>
</protein>
<accession>A0A0N9ZFU7</accession>
<proteinExistence type="predicted"/>
<gene>
    <name evidence="1" type="ORF">IMCC12053_1430</name>
</gene>